<dbReference type="PANTHER" id="PTHR11799:SF30">
    <property type="entry name" value="SERUM PARAOXONASE_ARYLESTERASE 2"/>
    <property type="match status" value="1"/>
</dbReference>
<dbReference type="PANTHER" id="PTHR11799">
    <property type="entry name" value="PARAOXONASE"/>
    <property type="match status" value="1"/>
</dbReference>
<sequence>MRTMSSANLDQQQLNHERKQCGPPAPASRSSVSAWRATKISLLALILAPIVANFAWLRSAFGPGSRLPDFWVRPSSSVKANDDAECWNVRGGAEFRFCEDIEHIPGSDGTVLISCDTNRAGWNTVMGPLKTPEPRGRLFTYDYPTSSRSGREVVAVPVELIDFPAERTFHPLGVSILPARDGEGDRQLFVINHGREQSSVEVFHLAPPTSSESIGWTARWIRSVIHPLATHTPNSIHALSDTSFIVTNDHLFARRPPPLTTHLIPLLRHRLGWKEPIVAQLAKVLRHRGVAAGLAQVETLLGLSLGWVSHVDFTAGKVDAKVVATGIPFANGIAVTPDSKTMVVAATTFPGVWMYDLPRDLASMIGGLSPHTRLHLPFRVDNLAWSHHNNPVLLATGHPSPFSLIAMSRSPLTRTAPSWVVAITPSSTHRPFNDDAPLSATDFALSSNTSFSIRSLLQTQGKPVKHRNSEIHLPSSASSFFSPHHHHHGSGTLLVSGLYGTVLTCTNVSI</sequence>
<dbReference type="InterPro" id="IPR051288">
    <property type="entry name" value="Serum_paraoxonase/arylesterase"/>
</dbReference>
<feature type="transmembrane region" description="Helical" evidence="2">
    <location>
        <begin position="40"/>
        <end position="57"/>
    </location>
</feature>
<accession>R9P559</accession>
<name>R9P559_PSEHS</name>
<keyword evidence="2" id="KW-0472">Membrane</keyword>
<dbReference type="Proteomes" id="UP000014071">
    <property type="component" value="Unassembled WGS sequence"/>
</dbReference>
<proteinExistence type="predicted"/>
<dbReference type="Gene3D" id="2.120.10.30">
    <property type="entry name" value="TolB, C-terminal domain"/>
    <property type="match status" value="1"/>
</dbReference>
<protein>
    <submittedName>
        <fullName evidence="3">Uncharacterized protein</fullName>
    </submittedName>
</protein>
<keyword evidence="2" id="KW-1133">Transmembrane helix</keyword>
<evidence type="ECO:0000313" key="4">
    <source>
        <dbReference type="Proteomes" id="UP000014071"/>
    </source>
</evidence>
<dbReference type="OrthoDB" id="5307922at2759"/>
<evidence type="ECO:0000313" key="3">
    <source>
        <dbReference type="EMBL" id="GAC96342.1"/>
    </source>
</evidence>
<feature type="compositionally biased region" description="Polar residues" evidence="1">
    <location>
        <begin position="1"/>
        <end position="14"/>
    </location>
</feature>
<dbReference type="eggNOG" id="ENOG502S58R">
    <property type="taxonomic scope" value="Eukaryota"/>
</dbReference>
<dbReference type="EMBL" id="DF238801">
    <property type="protein sequence ID" value="GAC96342.1"/>
    <property type="molecule type" value="Genomic_DNA"/>
</dbReference>
<reference evidence="4" key="1">
    <citation type="journal article" date="2013" name="Genome Announc.">
        <title>Draft genome sequence of the basidiomycetous yeast-like fungus Pseudozyma hubeiensis SY62, which produces an abundant amount of the biosurfactant mannosylerythritol lipids.</title>
        <authorList>
            <person name="Konishi M."/>
            <person name="Hatada Y."/>
            <person name="Horiuchi J."/>
        </authorList>
    </citation>
    <scope>NUCLEOTIDE SEQUENCE [LARGE SCALE GENOMIC DNA]</scope>
    <source>
        <strain evidence="4">SY62</strain>
    </source>
</reference>
<organism evidence="3 4">
    <name type="scientific">Pseudozyma hubeiensis (strain SY62)</name>
    <name type="common">Yeast</name>
    <dbReference type="NCBI Taxonomy" id="1305764"/>
    <lineage>
        <taxon>Eukaryota</taxon>
        <taxon>Fungi</taxon>
        <taxon>Dikarya</taxon>
        <taxon>Basidiomycota</taxon>
        <taxon>Ustilaginomycotina</taxon>
        <taxon>Ustilaginomycetes</taxon>
        <taxon>Ustilaginales</taxon>
        <taxon>Ustilaginaceae</taxon>
        <taxon>Pseudozyma</taxon>
    </lineage>
</organism>
<evidence type="ECO:0000256" key="1">
    <source>
        <dbReference type="SAM" id="MobiDB-lite"/>
    </source>
</evidence>
<evidence type="ECO:0000256" key="2">
    <source>
        <dbReference type="SAM" id="Phobius"/>
    </source>
</evidence>
<dbReference type="HOGENOM" id="CLU_035172_1_0_1"/>
<feature type="region of interest" description="Disordered" evidence="1">
    <location>
        <begin position="1"/>
        <end position="30"/>
    </location>
</feature>
<dbReference type="SUPFAM" id="SSF63829">
    <property type="entry name" value="Calcium-dependent phosphotriesterase"/>
    <property type="match status" value="1"/>
</dbReference>
<dbReference type="RefSeq" id="XP_012189929.1">
    <property type="nucleotide sequence ID" value="XM_012334539.1"/>
</dbReference>
<dbReference type="InterPro" id="IPR011042">
    <property type="entry name" value="6-blade_b-propeller_TolB-like"/>
</dbReference>
<keyword evidence="2" id="KW-0812">Transmembrane</keyword>
<keyword evidence="4" id="KW-1185">Reference proteome</keyword>
<dbReference type="GeneID" id="24109208"/>
<gene>
    <name evidence="3" type="ORF">PHSY_003922</name>
</gene>
<dbReference type="AlphaFoldDB" id="R9P559"/>